<dbReference type="PANTHER" id="PTHR31325">
    <property type="entry name" value="OS01G0798800 PROTEIN-RELATED"/>
    <property type="match status" value="1"/>
</dbReference>
<feature type="transmembrane region" description="Helical" evidence="1">
    <location>
        <begin position="337"/>
        <end position="362"/>
    </location>
</feature>
<feature type="domain" description="DUF4220" evidence="2">
    <location>
        <begin position="46"/>
        <end position="472"/>
    </location>
</feature>
<dbReference type="Pfam" id="PF04578">
    <property type="entry name" value="DUF594"/>
    <property type="match status" value="1"/>
</dbReference>
<sequence length="747" mass="81736">MASSSLLNLLLMEVAAIVSIVLLAFLVALSSYRRRSGHPALRLFVWAASTLFLPLVSYAVSAAAKWDAARVPLLLSWTVFLQILRNTIDTARSSSSTIGSGGGSSGGSKFRPSVEQLARMGWVAFLIISSGGAAGSPQLTGVLLWLWVLSLLKLIHRLVAAELAKNSFAVGLNPYLVADYMKQLHNSRQGQDGGEGGGWNDDVPPYLVMGEEKLHIEARPQGYRIGNRTSSSLPVDAGHVITVDRIWRLSASGDPLLASCPDMKDLCLSFALFKLQLRRFTGCPLAESGCRRALTFVQDSLLLLPPERAFRVVETEFSFLADFLYSKLTIFYASSGWWFPVLNTLLVAATWASCLAAGGAIVHDMTTPGTALAAAYGVLRGYLQDHDTVFHAIVGLDALVSVAFIAAIVFTEGWEVATYVRSDWIKVAAVCEYARRPSWRKSTCARRRLGRLLRFSATQQWDDRFCQMSVLQLRVCYSGCVSQQVDRITKTSVRVPPAVKSAIVNALRTNKGALGNGELSLRRNGVADSFLWACRIVVAAGNDDDDGAGPESISSVSEHILVWHIATRLVEIKRSGGAHRDDHDEEEDHVIVATRLSRYCAYLLALKPGLLPDHRDWTEELYEGVVAEVARVLARCAGPVVRYDRAATCLGGSMNATLRKAAKLGRQLVEELGHDEDFTWKVLAEFWAELILYLAPSENVASHARSLKRGGEFITVLWALLGHAGIVHRPKITTDISESHAVPVINR</sequence>
<feature type="transmembrane region" description="Helical" evidence="1">
    <location>
        <begin position="389"/>
        <end position="411"/>
    </location>
</feature>
<dbReference type="Proteomes" id="UP001054889">
    <property type="component" value="Unassembled WGS sequence"/>
</dbReference>
<evidence type="ECO:0000313" key="4">
    <source>
        <dbReference type="Proteomes" id="UP001054889"/>
    </source>
</evidence>
<gene>
    <name evidence="3" type="primary">gb29858</name>
    <name evidence="3" type="ORF">PR202_gb29858</name>
</gene>
<keyword evidence="4" id="KW-1185">Reference proteome</keyword>
<evidence type="ECO:0000313" key="3">
    <source>
        <dbReference type="EMBL" id="GJN40614.1"/>
    </source>
</evidence>
<proteinExistence type="predicted"/>
<evidence type="ECO:0000256" key="1">
    <source>
        <dbReference type="SAM" id="Phobius"/>
    </source>
</evidence>
<comment type="caution">
    <text evidence="3">The sequence shown here is derived from an EMBL/GenBank/DDBJ whole genome shotgun (WGS) entry which is preliminary data.</text>
</comment>
<feature type="transmembrane region" description="Helical" evidence="1">
    <location>
        <begin position="41"/>
        <end position="64"/>
    </location>
</feature>
<feature type="transmembrane region" description="Helical" evidence="1">
    <location>
        <begin position="122"/>
        <end position="148"/>
    </location>
</feature>
<accession>A0AAV5FY57</accession>
<name>A0AAV5FY57_ELECO</name>
<keyword evidence="1" id="KW-0812">Transmembrane</keyword>
<evidence type="ECO:0000259" key="2">
    <source>
        <dbReference type="Pfam" id="PF13968"/>
    </source>
</evidence>
<organism evidence="3 4">
    <name type="scientific">Eleusine coracana subsp. coracana</name>
    <dbReference type="NCBI Taxonomy" id="191504"/>
    <lineage>
        <taxon>Eukaryota</taxon>
        <taxon>Viridiplantae</taxon>
        <taxon>Streptophyta</taxon>
        <taxon>Embryophyta</taxon>
        <taxon>Tracheophyta</taxon>
        <taxon>Spermatophyta</taxon>
        <taxon>Magnoliopsida</taxon>
        <taxon>Liliopsida</taxon>
        <taxon>Poales</taxon>
        <taxon>Poaceae</taxon>
        <taxon>PACMAD clade</taxon>
        <taxon>Chloridoideae</taxon>
        <taxon>Cynodonteae</taxon>
        <taxon>Eleusininae</taxon>
        <taxon>Eleusine</taxon>
    </lineage>
</organism>
<reference evidence="3" key="2">
    <citation type="submission" date="2021-12" db="EMBL/GenBank/DDBJ databases">
        <title>Resequencing data analysis of finger millet.</title>
        <authorList>
            <person name="Hatakeyama M."/>
            <person name="Aluri S."/>
            <person name="Balachadran M.T."/>
            <person name="Sivarajan S.R."/>
            <person name="Poveda L."/>
            <person name="Shimizu-Inatsugi R."/>
            <person name="Schlapbach R."/>
            <person name="Sreeman S.M."/>
            <person name="Shimizu K.K."/>
        </authorList>
    </citation>
    <scope>NUCLEOTIDE SEQUENCE</scope>
</reference>
<dbReference type="InterPro" id="IPR007658">
    <property type="entry name" value="DUF594"/>
</dbReference>
<keyword evidence="1" id="KW-1133">Transmembrane helix</keyword>
<feature type="transmembrane region" description="Helical" evidence="1">
    <location>
        <begin position="6"/>
        <end position="29"/>
    </location>
</feature>
<reference evidence="3" key="1">
    <citation type="journal article" date="2018" name="DNA Res.">
        <title>Multiple hybrid de novo genome assembly of finger millet, an orphan allotetraploid crop.</title>
        <authorList>
            <person name="Hatakeyama M."/>
            <person name="Aluri S."/>
            <person name="Balachadran M.T."/>
            <person name="Sivarajan S.R."/>
            <person name="Patrignani A."/>
            <person name="Gruter S."/>
            <person name="Poveda L."/>
            <person name="Shimizu-Inatsugi R."/>
            <person name="Baeten J."/>
            <person name="Francoijs K.J."/>
            <person name="Nataraja K.N."/>
            <person name="Reddy Y.A.N."/>
            <person name="Phadnis S."/>
            <person name="Ravikumar R.L."/>
            <person name="Schlapbach R."/>
            <person name="Sreeman S.M."/>
            <person name="Shimizu K.K."/>
        </authorList>
    </citation>
    <scope>NUCLEOTIDE SEQUENCE</scope>
</reference>
<dbReference type="AlphaFoldDB" id="A0AAV5FY57"/>
<dbReference type="Pfam" id="PF13968">
    <property type="entry name" value="DUF4220"/>
    <property type="match status" value="1"/>
</dbReference>
<protein>
    <recommendedName>
        <fullName evidence="2">DUF4220 domain-containing protein</fullName>
    </recommendedName>
</protein>
<dbReference type="EMBL" id="BQKI01000158">
    <property type="protein sequence ID" value="GJN40614.1"/>
    <property type="molecule type" value="Genomic_DNA"/>
</dbReference>
<keyword evidence="1" id="KW-0472">Membrane</keyword>
<dbReference type="InterPro" id="IPR025315">
    <property type="entry name" value="DUF4220"/>
</dbReference>